<dbReference type="Proteomes" id="UP001460270">
    <property type="component" value="Unassembled WGS sequence"/>
</dbReference>
<evidence type="ECO:0000256" key="2">
    <source>
        <dbReference type="ARBA" id="ARBA00006273"/>
    </source>
</evidence>
<keyword evidence="6" id="KW-0027">Amidation</keyword>
<dbReference type="EMBL" id="JBBPFD010000014">
    <property type="protein sequence ID" value="KAK7898617.1"/>
    <property type="molecule type" value="Genomic_DNA"/>
</dbReference>
<dbReference type="GO" id="GO:0003677">
    <property type="term" value="F:DNA binding"/>
    <property type="evidence" value="ECO:0007669"/>
    <property type="project" value="InterPro"/>
</dbReference>
<dbReference type="GO" id="GO:0005615">
    <property type="term" value="C:extracellular space"/>
    <property type="evidence" value="ECO:0007669"/>
    <property type="project" value="TreeGrafter"/>
</dbReference>
<dbReference type="InterPro" id="IPR018379">
    <property type="entry name" value="BEN_domain"/>
</dbReference>
<dbReference type="GO" id="GO:0007586">
    <property type="term" value="P:digestion"/>
    <property type="evidence" value="ECO:0007669"/>
    <property type="project" value="InterPro"/>
</dbReference>
<dbReference type="PANTHER" id="PTHR10786">
    <property type="entry name" value="CHOLECYSTOKININ"/>
    <property type="match status" value="1"/>
</dbReference>
<comment type="similarity">
    <text evidence="2 7">Belongs to the gastrin/cholecystokinin family.</text>
</comment>
<keyword evidence="4" id="KW-0765">Sulfation</keyword>
<dbReference type="Pfam" id="PF10523">
    <property type="entry name" value="BEN"/>
    <property type="match status" value="1"/>
</dbReference>
<reference evidence="11" key="1">
    <citation type="submission" date="2024-04" db="EMBL/GenBank/DDBJ databases">
        <title>Salinicola lusitanus LLJ914,a marine bacterium isolated from the Okinawa Trough.</title>
        <authorList>
            <person name="Li J."/>
        </authorList>
    </citation>
    <scope>NUCLEOTIDE SEQUENCE [LARGE SCALE GENOMIC DNA]</scope>
</reference>
<dbReference type="PROSITE" id="PS51457">
    <property type="entry name" value="BEN"/>
    <property type="match status" value="1"/>
</dbReference>
<protein>
    <recommendedName>
        <fullName evidence="9">BEN domain-containing protein</fullName>
    </recommendedName>
</protein>
<dbReference type="Pfam" id="PF00918">
    <property type="entry name" value="Gastrin"/>
    <property type="match status" value="1"/>
</dbReference>
<evidence type="ECO:0000256" key="7">
    <source>
        <dbReference type="RuleBase" id="RU004362"/>
    </source>
</evidence>
<dbReference type="PROSITE" id="PS00259">
    <property type="entry name" value="GASTRIN"/>
    <property type="match status" value="1"/>
</dbReference>
<dbReference type="InterPro" id="IPR013152">
    <property type="entry name" value="Gastrin/cholecystokinin_CS"/>
</dbReference>
<dbReference type="SMART" id="SM00029">
    <property type="entry name" value="GASTRIN"/>
    <property type="match status" value="1"/>
</dbReference>
<dbReference type="PANTHER" id="PTHR10786:SF0">
    <property type="entry name" value="CHOLECYSTOKININ"/>
    <property type="match status" value="1"/>
</dbReference>
<comment type="caution">
    <text evidence="10">The sequence shown here is derived from an EMBL/GenBank/DDBJ whole genome shotgun (WGS) entry which is preliminary data.</text>
</comment>
<organism evidence="10 11">
    <name type="scientific">Mugilogobius chulae</name>
    <name type="common">yellowstripe goby</name>
    <dbReference type="NCBI Taxonomy" id="88201"/>
    <lineage>
        <taxon>Eukaryota</taxon>
        <taxon>Metazoa</taxon>
        <taxon>Chordata</taxon>
        <taxon>Craniata</taxon>
        <taxon>Vertebrata</taxon>
        <taxon>Euteleostomi</taxon>
        <taxon>Actinopterygii</taxon>
        <taxon>Neopterygii</taxon>
        <taxon>Teleostei</taxon>
        <taxon>Neoteleostei</taxon>
        <taxon>Acanthomorphata</taxon>
        <taxon>Gobiaria</taxon>
        <taxon>Gobiiformes</taxon>
        <taxon>Gobioidei</taxon>
        <taxon>Gobiidae</taxon>
        <taxon>Gobionellinae</taxon>
        <taxon>Mugilogobius</taxon>
    </lineage>
</organism>
<proteinExistence type="inferred from homology"/>
<keyword evidence="3" id="KW-0964">Secreted</keyword>
<evidence type="ECO:0000256" key="6">
    <source>
        <dbReference type="ARBA" id="ARBA00022815"/>
    </source>
</evidence>
<evidence type="ECO:0000256" key="3">
    <source>
        <dbReference type="ARBA" id="ARBA00022525"/>
    </source>
</evidence>
<evidence type="ECO:0000256" key="1">
    <source>
        <dbReference type="ARBA" id="ARBA00004613"/>
    </source>
</evidence>
<feature type="region of interest" description="Disordered" evidence="8">
    <location>
        <begin position="432"/>
        <end position="460"/>
    </location>
</feature>
<feature type="region of interest" description="Disordered" evidence="8">
    <location>
        <begin position="248"/>
        <end position="270"/>
    </location>
</feature>
<dbReference type="InterPro" id="IPR001651">
    <property type="entry name" value="Gastrin/CCK"/>
</dbReference>
<feature type="region of interest" description="Disordered" evidence="8">
    <location>
        <begin position="100"/>
        <end position="149"/>
    </location>
</feature>
<evidence type="ECO:0000256" key="4">
    <source>
        <dbReference type="ARBA" id="ARBA00022641"/>
    </source>
</evidence>
<keyword evidence="5" id="KW-0165">Cleavage on pair of basic residues</keyword>
<evidence type="ECO:0000256" key="8">
    <source>
        <dbReference type="SAM" id="MobiDB-lite"/>
    </source>
</evidence>
<dbReference type="InterPro" id="IPR015499">
    <property type="entry name" value="CCK-like"/>
</dbReference>
<gene>
    <name evidence="10" type="ORF">WMY93_019470</name>
</gene>
<evidence type="ECO:0000259" key="9">
    <source>
        <dbReference type="PROSITE" id="PS51457"/>
    </source>
</evidence>
<feature type="compositionally biased region" description="Basic and acidic residues" evidence="8">
    <location>
        <begin position="432"/>
        <end position="442"/>
    </location>
</feature>
<dbReference type="Gene3D" id="1.10.10.2590">
    <property type="entry name" value="BEN domain"/>
    <property type="match status" value="1"/>
</dbReference>
<evidence type="ECO:0000313" key="11">
    <source>
        <dbReference type="Proteomes" id="UP001460270"/>
    </source>
</evidence>
<feature type="compositionally biased region" description="Low complexity" evidence="8">
    <location>
        <begin position="252"/>
        <end position="262"/>
    </location>
</feature>
<keyword evidence="11" id="KW-1185">Reference proteome</keyword>
<dbReference type="GO" id="GO:0005184">
    <property type="term" value="F:neuropeptide hormone activity"/>
    <property type="evidence" value="ECO:0007669"/>
    <property type="project" value="InterPro"/>
</dbReference>
<evidence type="ECO:0000313" key="10">
    <source>
        <dbReference type="EMBL" id="KAK7898617.1"/>
    </source>
</evidence>
<evidence type="ECO:0000256" key="5">
    <source>
        <dbReference type="ARBA" id="ARBA00022685"/>
    </source>
</evidence>
<comment type="subcellular location">
    <subcellularLocation>
        <location evidence="1 7">Secreted</location>
    </subcellularLocation>
</comment>
<dbReference type="AlphaFoldDB" id="A0AAW0NP36"/>
<feature type="domain" description="BEN" evidence="9">
    <location>
        <begin position="272"/>
        <end position="381"/>
    </location>
</feature>
<dbReference type="GO" id="GO:0030424">
    <property type="term" value="C:axon"/>
    <property type="evidence" value="ECO:0007669"/>
    <property type="project" value="TreeGrafter"/>
</dbReference>
<accession>A0AAW0NP36</accession>
<sequence length="525" mass="57998">MAQFKFGMFYFRDNTIHVESTDIVTPQDRQQLVQVLKRPDLSSEDGWIQVYWGTRKAPKNKVAAKLLLLGDNYKELMEKKQAFLKDEDIWHTAVARRRTTPCTTTQDGGKTKKKRITATSSLTSDEDETQIDQSQVLQKNKPKMTKAARDRTLSQLKSSLLRMKPTTSTPLTSDDDTDIDTNVDLFDPPQASGSTDLCQEESEEEECVLQGQSRSTVNVQQEVMDALKEIPALVKCVTDLITTMKRMPPVMDTDSTSSGSSSPAPEMISLGNTGVQVSKSCFRRLNRSRMSLFTQDLAVLIFGRDVLASSTLTGKSGPTGTAKEQLHPEKLNALVDTVIAEFPGTNVSDCPAHTHRAGAQYKRGQSSNESRSVLTALVAPTDSTPILKMTAGLCVCALLMVLCTSCLGLPFSTPPQEQGQRTISAPAEAHPETDMHTFGEPHSRHKRSVSQLKSLRATEEEADSRANLSELLARIISSRKGSVRRNSTANSRSSALSANHRIADRDYLGWMDFGRRSAEEYEYPS</sequence>
<name>A0AAW0NP36_9GOBI</name>